<dbReference type="Pfam" id="PF00702">
    <property type="entry name" value="Hydrolase"/>
    <property type="match status" value="1"/>
</dbReference>
<dbReference type="InterPro" id="IPR023299">
    <property type="entry name" value="ATPase_P-typ_cyto_dom_N"/>
</dbReference>
<dbReference type="EMBL" id="CP150096">
    <property type="protein sequence ID" value="WZN47633.1"/>
    <property type="molecule type" value="Genomic_DNA"/>
</dbReference>
<feature type="binding site" evidence="16">
    <location>
        <position position="520"/>
    </location>
    <ligand>
        <name>Mg(2+)</name>
        <dbReference type="ChEBI" id="CHEBI:18420"/>
    </ligand>
</feature>
<evidence type="ECO:0000256" key="16">
    <source>
        <dbReference type="HAMAP-Rule" id="MF_00285"/>
    </source>
</evidence>
<dbReference type="PRINTS" id="PR00119">
    <property type="entry name" value="CATATPASE"/>
</dbReference>
<dbReference type="SFLD" id="SFLDG00002">
    <property type="entry name" value="C1.7:_P-type_atpase_like"/>
    <property type="match status" value="1"/>
</dbReference>
<comment type="similarity">
    <text evidence="16">Belongs to the cation transport ATPase (P-type) (TC 3.A.3) family. Type IA subfamily.</text>
</comment>
<evidence type="ECO:0000256" key="14">
    <source>
        <dbReference type="ARBA" id="ARBA00023065"/>
    </source>
</evidence>
<dbReference type="RefSeq" id="WP_341842260.1">
    <property type="nucleotide sequence ID" value="NZ_CP149792.1"/>
</dbReference>
<comment type="catalytic activity">
    <reaction evidence="16">
        <text>K(+)(out) + ATP + H2O = K(+)(in) + ADP + phosphate + H(+)</text>
        <dbReference type="Rhea" id="RHEA:16777"/>
        <dbReference type="ChEBI" id="CHEBI:15377"/>
        <dbReference type="ChEBI" id="CHEBI:15378"/>
        <dbReference type="ChEBI" id="CHEBI:29103"/>
        <dbReference type="ChEBI" id="CHEBI:30616"/>
        <dbReference type="ChEBI" id="CHEBI:43474"/>
        <dbReference type="ChEBI" id="CHEBI:456216"/>
        <dbReference type="EC" id="7.2.2.6"/>
    </reaction>
</comment>
<keyword evidence="7 16" id="KW-0479">Metal-binding</keyword>
<evidence type="ECO:0000256" key="3">
    <source>
        <dbReference type="ARBA" id="ARBA00022475"/>
    </source>
</evidence>
<evidence type="ECO:0000256" key="2">
    <source>
        <dbReference type="ARBA" id="ARBA00022448"/>
    </source>
</evidence>
<feature type="transmembrane region" description="Helical" evidence="16">
    <location>
        <begin position="35"/>
        <end position="55"/>
    </location>
</feature>
<evidence type="ECO:0000256" key="10">
    <source>
        <dbReference type="ARBA" id="ARBA00022842"/>
    </source>
</evidence>
<evidence type="ECO:0000259" key="17">
    <source>
        <dbReference type="Pfam" id="PF00122"/>
    </source>
</evidence>
<dbReference type="SFLD" id="SFLDS00003">
    <property type="entry name" value="Haloacid_Dehalogenase"/>
    <property type="match status" value="1"/>
</dbReference>
<feature type="binding site" evidence="16">
    <location>
        <position position="348"/>
    </location>
    <ligand>
        <name>ATP</name>
        <dbReference type="ChEBI" id="CHEBI:30616"/>
    </ligand>
</feature>
<proteinExistence type="inferred from homology"/>
<keyword evidence="2 16" id="KW-0813">Transport</keyword>
<dbReference type="InterPro" id="IPR036412">
    <property type="entry name" value="HAD-like_sf"/>
</dbReference>
<evidence type="ECO:0000256" key="13">
    <source>
        <dbReference type="ARBA" id="ARBA00022989"/>
    </source>
</evidence>
<feature type="binding site" evidence="16">
    <location>
        <position position="397"/>
    </location>
    <ligand>
        <name>ATP</name>
        <dbReference type="ChEBI" id="CHEBI:30616"/>
    </ligand>
</feature>
<evidence type="ECO:0000256" key="12">
    <source>
        <dbReference type="ARBA" id="ARBA00022967"/>
    </source>
</evidence>
<evidence type="ECO:0000256" key="7">
    <source>
        <dbReference type="ARBA" id="ARBA00022723"/>
    </source>
</evidence>
<dbReference type="PROSITE" id="PS00154">
    <property type="entry name" value="ATPASE_E1_E2"/>
    <property type="match status" value="1"/>
</dbReference>
<keyword evidence="4 16" id="KW-0633">Potassium transport</keyword>
<reference evidence="18 19" key="1">
    <citation type="submission" date="2024-03" db="EMBL/GenBank/DDBJ databases">
        <title>Chitinophaga caseinilytica sp. nov., a casein hydrolysing bacterium isolated from forest soil.</title>
        <authorList>
            <person name="Lee D.S."/>
            <person name="Han D.M."/>
            <person name="Baek J.H."/>
            <person name="Choi D.G."/>
            <person name="Jeon J.H."/>
            <person name="Jeon C.O."/>
        </authorList>
    </citation>
    <scope>NUCLEOTIDE SEQUENCE [LARGE SCALE GENOMIC DNA]</scope>
    <source>
        <strain evidence="18 19">KACC 19118</strain>
    </source>
</reference>
<evidence type="ECO:0000256" key="15">
    <source>
        <dbReference type="ARBA" id="ARBA00023136"/>
    </source>
</evidence>
<dbReference type="InterPro" id="IPR006391">
    <property type="entry name" value="P-type_ATPase_bsu_IA"/>
</dbReference>
<keyword evidence="8 16" id="KW-0547">Nucleotide-binding</keyword>
<feature type="binding site" evidence="16">
    <location>
        <begin position="378"/>
        <end position="385"/>
    </location>
    <ligand>
        <name>ATP</name>
        <dbReference type="ChEBI" id="CHEBI:30616"/>
    </ligand>
</feature>
<dbReference type="Gene3D" id="3.40.50.1000">
    <property type="entry name" value="HAD superfamily/HAD-like"/>
    <property type="match status" value="1"/>
</dbReference>
<evidence type="ECO:0000313" key="19">
    <source>
        <dbReference type="Proteomes" id="UP001449657"/>
    </source>
</evidence>
<feature type="binding site" evidence="16">
    <location>
        <position position="352"/>
    </location>
    <ligand>
        <name>ATP</name>
        <dbReference type="ChEBI" id="CHEBI:30616"/>
    </ligand>
</feature>
<feature type="transmembrane region" description="Helical" evidence="16">
    <location>
        <begin position="658"/>
        <end position="681"/>
    </location>
</feature>
<feature type="transmembrane region" description="Helical" evidence="16">
    <location>
        <begin position="619"/>
        <end position="638"/>
    </location>
</feature>
<comment type="function">
    <text evidence="16">Part of the high-affinity ATP-driven potassium transport (or Kdp) system, which catalyzes the hydrolysis of ATP coupled with the electrogenic transport of potassium into the cytoplasm. This subunit is responsible for energy coupling to the transport system and for the release of the potassium ions to the cytoplasm.</text>
</comment>
<evidence type="ECO:0000313" key="18">
    <source>
        <dbReference type="EMBL" id="WZN47633.1"/>
    </source>
</evidence>
<accession>A0ABZ2Z7D5</accession>
<dbReference type="InterPro" id="IPR018303">
    <property type="entry name" value="ATPase_P-typ_P_site"/>
</dbReference>
<dbReference type="CDD" id="cd02078">
    <property type="entry name" value="P-type_ATPase_K"/>
    <property type="match status" value="1"/>
</dbReference>
<feature type="transmembrane region" description="Helical" evidence="16">
    <location>
        <begin position="589"/>
        <end position="607"/>
    </location>
</feature>
<name>A0ABZ2Z7D5_9BACT</name>
<evidence type="ECO:0000256" key="1">
    <source>
        <dbReference type="ARBA" id="ARBA00004370"/>
    </source>
</evidence>
<feature type="domain" description="P-type ATPase A" evidence="17">
    <location>
        <begin position="120"/>
        <end position="212"/>
    </location>
</feature>
<dbReference type="InterPro" id="IPR023214">
    <property type="entry name" value="HAD_sf"/>
</dbReference>
<dbReference type="Gene3D" id="2.70.150.10">
    <property type="entry name" value="Calcium-transporting ATPase, cytoplasmic transduction domain A"/>
    <property type="match status" value="1"/>
</dbReference>
<keyword evidence="19" id="KW-1185">Reference proteome</keyword>
<dbReference type="PANTHER" id="PTHR43743">
    <property type="entry name" value="POTASSIUM-TRANSPORTING ATPASE ATP-BINDING SUBUNIT"/>
    <property type="match status" value="1"/>
</dbReference>
<dbReference type="InterPro" id="IPR044492">
    <property type="entry name" value="P_typ_ATPase_HD_dom"/>
</dbReference>
<feature type="transmembrane region" description="Helical" evidence="16">
    <location>
        <begin position="223"/>
        <end position="243"/>
    </location>
</feature>
<evidence type="ECO:0000256" key="5">
    <source>
        <dbReference type="ARBA" id="ARBA00022553"/>
    </source>
</evidence>
<evidence type="ECO:0000256" key="9">
    <source>
        <dbReference type="ARBA" id="ARBA00022840"/>
    </source>
</evidence>
<feature type="binding site" evidence="16">
    <location>
        <position position="524"/>
    </location>
    <ligand>
        <name>Mg(2+)</name>
        <dbReference type="ChEBI" id="CHEBI:18420"/>
    </ligand>
</feature>
<dbReference type="InterPro" id="IPR008250">
    <property type="entry name" value="ATPase_P-typ_transduc_dom_A_sf"/>
</dbReference>
<dbReference type="Proteomes" id="UP001449657">
    <property type="component" value="Chromosome"/>
</dbReference>
<feature type="transmembrane region" description="Helical" evidence="16">
    <location>
        <begin position="255"/>
        <end position="283"/>
    </location>
</feature>
<evidence type="ECO:0000256" key="4">
    <source>
        <dbReference type="ARBA" id="ARBA00022538"/>
    </source>
</evidence>
<keyword evidence="6 16" id="KW-0812">Transmembrane</keyword>
<feature type="transmembrane region" description="Helical" evidence="16">
    <location>
        <begin position="64"/>
        <end position="84"/>
    </location>
</feature>
<dbReference type="PANTHER" id="PTHR43743:SF1">
    <property type="entry name" value="POTASSIUM-TRANSPORTING ATPASE ATP-BINDING SUBUNIT"/>
    <property type="match status" value="1"/>
</dbReference>
<dbReference type="PROSITE" id="PS01229">
    <property type="entry name" value="COF_2"/>
    <property type="match status" value="1"/>
</dbReference>
<keyword evidence="15 16" id="KW-0472">Membrane</keyword>
<dbReference type="InterPro" id="IPR001757">
    <property type="entry name" value="P_typ_ATPase"/>
</dbReference>
<keyword evidence="9 16" id="KW-0067">ATP-binding</keyword>
<keyword evidence="14 16" id="KW-0406">Ion transport</keyword>
<dbReference type="NCBIfam" id="TIGR01494">
    <property type="entry name" value="ATPase_P-type"/>
    <property type="match status" value="1"/>
</dbReference>
<gene>
    <name evidence="16 18" type="primary">kdpB</name>
    <name evidence="18" type="ORF">WJU22_05515</name>
</gene>
<comment type="subunit">
    <text evidence="16">The system is composed of three essential subunits: KdpA, KdpB and KdpC.</text>
</comment>
<evidence type="ECO:0000256" key="6">
    <source>
        <dbReference type="ARBA" id="ARBA00022692"/>
    </source>
</evidence>
<evidence type="ECO:0000256" key="11">
    <source>
        <dbReference type="ARBA" id="ARBA00022958"/>
    </source>
</evidence>
<dbReference type="InterPro" id="IPR023298">
    <property type="entry name" value="ATPase_P-typ_TM_dom_sf"/>
</dbReference>
<dbReference type="SUPFAM" id="SSF56784">
    <property type="entry name" value="HAD-like"/>
    <property type="match status" value="1"/>
</dbReference>
<dbReference type="HAMAP" id="MF_00285">
    <property type="entry name" value="KdpB"/>
    <property type="match status" value="1"/>
</dbReference>
<keyword evidence="13 16" id="KW-1133">Transmembrane helix</keyword>
<keyword evidence="10 16" id="KW-0460">Magnesium</keyword>
<keyword evidence="11 16" id="KW-0630">Potassium</keyword>
<evidence type="ECO:0000256" key="8">
    <source>
        <dbReference type="ARBA" id="ARBA00022741"/>
    </source>
</evidence>
<dbReference type="SFLD" id="SFLDF00027">
    <property type="entry name" value="p-type_atpase"/>
    <property type="match status" value="1"/>
</dbReference>
<organism evidence="18 19">
    <name type="scientific">Chitinophaga caseinilytica</name>
    <dbReference type="NCBI Taxonomy" id="2267521"/>
    <lineage>
        <taxon>Bacteria</taxon>
        <taxon>Pseudomonadati</taxon>
        <taxon>Bacteroidota</taxon>
        <taxon>Chitinophagia</taxon>
        <taxon>Chitinophagales</taxon>
        <taxon>Chitinophagaceae</taxon>
        <taxon>Chitinophaga</taxon>
    </lineage>
</organism>
<dbReference type="NCBIfam" id="TIGR01497">
    <property type="entry name" value="kdpB"/>
    <property type="match status" value="1"/>
</dbReference>
<dbReference type="Pfam" id="PF00122">
    <property type="entry name" value="E1-E2_ATPase"/>
    <property type="match status" value="1"/>
</dbReference>
<sequence length="682" mass="72522">MKTKDNTLFPAALVKEALAQSFVKLNPRLLIRNPVMFTVELGTMVMLVVTLYTAFSHDSSQGSFGYNLTVFLVLLLTVLFGNFAEAIAEARGKAQAESLRKTREDTPAKKILAVGEIFTDEVKVVPSSQLHKGDLFLCEPGDVIPADGEIVKGLASIDESAITGESAPVIREAGGDKSSVVGGTKVLSDRIVVRVSAGAGESFLDKMIALVEGASRQKTPNEIALTILLASFTLVFVIVCVTLKPFADYAQTPITIAAFISLFVCLIPTTIGGLLSAIGIAGMDRALRANVITKSGKAVETAGDVDVLLLDKTGTITIGNRKATQFHPSNGYDAGEFIRYSVLGSLADETPEGKSIVELAGKDVSSRLSLNGSQMVPFTAETRSSGINMSDGTRIRKGAFDAIRNLSTKAGNDFPADTAEMVRKISGNGGTPLVVAVNDKVTGVIELQDIIKPGISERFERLRRMGVKTVMVTGDNPLTAKYIADKAGVDDFIAEAKPEDKMTYIRKEQQEGRLVAMMGDGTNDAPALAQADVGVAMNSGTQAAKEAGNMVDLDNDPTKLIEIVEIGKQLLMTRGTLTTFSIANDVAKYFAIVPALFIVSIPALQGINIMQLHSPETAILSAVIFNAIIIPLLIPLALRGVAYKPIGASALLRRNLLIYGLGGVVVPFIGIKLIDMVVALFF</sequence>
<dbReference type="SUPFAM" id="SSF81653">
    <property type="entry name" value="Calcium ATPase, transduction domain A"/>
    <property type="match status" value="1"/>
</dbReference>
<keyword evidence="12 16" id="KW-1278">Translocase</keyword>
<keyword evidence="3 16" id="KW-1003">Cell membrane</keyword>
<dbReference type="Gene3D" id="3.40.1110.10">
    <property type="entry name" value="Calcium-transporting ATPase, cytoplasmic domain N"/>
    <property type="match status" value="1"/>
</dbReference>
<dbReference type="InterPro" id="IPR059000">
    <property type="entry name" value="ATPase_P-type_domA"/>
</dbReference>
<dbReference type="EC" id="7.2.2.6" evidence="16"/>
<keyword evidence="5 16" id="KW-0597">Phosphoprotein</keyword>
<feature type="active site" description="4-aspartylphosphate intermediate" evidence="16">
    <location>
        <position position="311"/>
    </location>
</feature>
<dbReference type="SUPFAM" id="SSF81665">
    <property type="entry name" value="Calcium ATPase, transmembrane domain M"/>
    <property type="match status" value="1"/>
</dbReference>
<comment type="subcellular location">
    <subcellularLocation>
        <location evidence="16">Cell membrane</location>
        <topology evidence="16">Multi-pass membrane protein</topology>
    </subcellularLocation>
    <subcellularLocation>
        <location evidence="1">Membrane</location>
    </subcellularLocation>
</comment>
<protein>
    <recommendedName>
        <fullName evidence="16">Potassium-transporting ATPase ATP-binding subunit</fullName>
        <ecNumber evidence="16">7.2.2.6</ecNumber>
    </recommendedName>
    <alternativeName>
        <fullName evidence="16">ATP phosphohydrolase [potassium-transporting] B chain</fullName>
    </alternativeName>
    <alternativeName>
        <fullName evidence="16">Potassium-binding and translocating subunit B</fullName>
    </alternativeName>
    <alternativeName>
        <fullName evidence="16">Potassium-translocating ATPase B chain</fullName>
    </alternativeName>
</protein>